<dbReference type="Pfam" id="PF07589">
    <property type="entry name" value="PEP-CTERM"/>
    <property type="match status" value="1"/>
</dbReference>
<feature type="chain" id="PRO_5032737654" description="Ice-binding protein C-terminal domain-containing protein" evidence="1">
    <location>
        <begin position="22"/>
        <end position="222"/>
    </location>
</feature>
<dbReference type="InterPro" id="IPR013424">
    <property type="entry name" value="Ice-binding_C"/>
</dbReference>
<evidence type="ECO:0000259" key="2">
    <source>
        <dbReference type="Pfam" id="PF07589"/>
    </source>
</evidence>
<dbReference type="Proteomes" id="UP000464787">
    <property type="component" value="Chromosome"/>
</dbReference>
<reference evidence="3 4" key="1">
    <citation type="submission" date="2020-01" db="EMBL/GenBank/DDBJ databases">
        <title>Genome sequencing of strain KACC 21265.</title>
        <authorList>
            <person name="Heo J."/>
            <person name="Kim S.-J."/>
            <person name="Kim J.-S."/>
            <person name="Hong S.-B."/>
            <person name="Kwon S.-W."/>
        </authorList>
    </citation>
    <scope>NUCLEOTIDE SEQUENCE [LARGE SCALE GENOMIC DNA]</scope>
    <source>
        <strain evidence="3 4">KACC 21265</strain>
    </source>
</reference>
<evidence type="ECO:0000256" key="1">
    <source>
        <dbReference type="SAM" id="SignalP"/>
    </source>
</evidence>
<gene>
    <name evidence="3" type="ORF">GT347_25430</name>
</gene>
<feature type="signal peptide" evidence="1">
    <location>
        <begin position="1"/>
        <end position="21"/>
    </location>
</feature>
<feature type="domain" description="Ice-binding protein C-terminal" evidence="2">
    <location>
        <begin position="190"/>
        <end position="215"/>
    </location>
</feature>
<sequence length="222" mass="23041">MRFNTKLAALLLSTAATSSFAGVVLYTGRPEFSSQGSISYDSDFQSYGSSIVFATPATPLTLGDVTYPGPQNTIIGSLHPSSNLGKTKNVLVTGSFGALTGQINSVPKYTMLAFDGAVTSGVVNILISTNLASYGFSDVPFVDGSSGLTFEGFKTNSPNEYFVAFSLSTADPSQVPGITDITIGHAVMAAVPEPQEIAMLLAGLGLIGRSIRPRKSSAPKPT</sequence>
<dbReference type="AlphaFoldDB" id="A0A857JDJ5"/>
<accession>A0A857JDJ5</accession>
<dbReference type="KEGG" id="xyk:GT347_25430"/>
<keyword evidence="4" id="KW-1185">Reference proteome</keyword>
<dbReference type="EMBL" id="CP047650">
    <property type="protein sequence ID" value="QHJ01033.1"/>
    <property type="molecule type" value="Genomic_DNA"/>
</dbReference>
<evidence type="ECO:0000313" key="3">
    <source>
        <dbReference type="EMBL" id="QHJ01033.1"/>
    </source>
</evidence>
<proteinExistence type="predicted"/>
<protein>
    <recommendedName>
        <fullName evidence="2">Ice-binding protein C-terminal domain-containing protein</fullName>
    </recommendedName>
</protein>
<organism evidence="3 4">
    <name type="scientific">Xylophilus rhododendri</name>
    <dbReference type="NCBI Taxonomy" id="2697032"/>
    <lineage>
        <taxon>Bacteria</taxon>
        <taxon>Pseudomonadati</taxon>
        <taxon>Pseudomonadota</taxon>
        <taxon>Betaproteobacteria</taxon>
        <taxon>Burkholderiales</taxon>
        <taxon>Xylophilus</taxon>
    </lineage>
</organism>
<name>A0A857JDJ5_9BURK</name>
<evidence type="ECO:0000313" key="4">
    <source>
        <dbReference type="Proteomes" id="UP000464787"/>
    </source>
</evidence>
<dbReference type="RefSeq" id="WP_160554842.1">
    <property type="nucleotide sequence ID" value="NZ_CP047650.1"/>
</dbReference>
<keyword evidence="1" id="KW-0732">Signal</keyword>